<evidence type="ECO:0000313" key="2">
    <source>
        <dbReference type="Proteomes" id="UP001062846"/>
    </source>
</evidence>
<reference evidence="1" key="1">
    <citation type="submission" date="2022-02" db="EMBL/GenBank/DDBJ databases">
        <title>Plant Genome Project.</title>
        <authorList>
            <person name="Zhang R.-G."/>
        </authorList>
    </citation>
    <scope>NUCLEOTIDE SEQUENCE</scope>
    <source>
        <strain evidence="1">AT1</strain>
    </source>
</reference>
<proteinExistence type="predicted"/>
<dbReference type="Proteomes" id="UP001062846">
    <property type="component" value="Chromosome 13"/>
</dbReference>
<evidence type="ECO:0000313" key="1">
    <source>
        <dbReference type="EMBL" id="KAI8523242.1"/>
    </source>
</evidence>
<gene>
    <name evidence="1" type="ORF">RHMOL_Rhmol13G0058300</name>
</gene>
<comment type="caution">
    <text evidence="1">The sequence shown here is derived from an EMBL/GenBank/DDBJ whole genome shotgun (WGS) entry which is preliminary data.</text>
</comment>
<keyword evidence="2" id="KW-1185">Reference proteome</keyword>
<dbReference type="EMBL" id="CM046400">
    <property type="protein sequence ID" value="KAI8523242.1"/>
    <property type="molecule type" value="Genomic_DNA"/>
</dbReference>
<sequence length="203" mass="23542">MITMAPFIIRVNLFTIVLSVMVTFAQVDFTFNQTYEPLWGFNHLTVLEQGKQVQLLLDPSSGMYARQFLFFFSDLAIWFHFNPRDEEFFPSPFLCEIHKITISLNIGCYLFIYFLGGRFQVDGRPIRVFSNNGRKDFFSKPMVAEASIWNGTWAGEVDWTKAPFIGQYKNFSIDGHKTNNALECDPLPDHSGKRRIRSNRSLD</sequence>
<organism evidence="1 2">
    <name type="scientific">Rhododendron molle</name>
    <name type="common">Chinese azalea</name>
    <name type="synonym">Azalea mollis</name>
    <dbReference type="NCBI Taxonomy" id="49168"/>
    <lineage>
        <taxon>Eukaryota</taxon>
        <taxon>Viridiplantae</taxon>
        <taxon>Streptophyta</taxon>
        <taxon>Embryophyta</taxon>
        <taxon>Tracheophyta</taxon>
        <taxon>Spermatophyta</taxon>
        <taxon>Magnoliopsida</taxon>
        <taxon>eudicotyledons</taxon>
        <taxon>Gunneridae</taxon>
        <taxon>Pentapetalae</taxon>
        <taxon>asterids</taxon>
        <taxon>Ericales</taxon>
        <taxon>Ericaceae</taxon>
        <taxon>Ericoideae</taxon>
        <taxon>Rhodoreae</taxon>
        <taxon>Rhododendron</taxon>
    </lineage>
</organism>
<protein>
    <submittedName>
        <fullName evidence="1">Uncharacterized protein</fullName>
    </submittedName>
</protein>
<accession>A0ACC0L4D4</accession>
<name>A0ACC0L4D4_RHOML</name>